<protein>
    <submittedName>
        <fullName evidence="1">Uncharacterized protein</fullName>
    </submittedName>
</protein>
<sequence>MSGIISSDMMSSCEGSWRVCSIDVFLFRFVYLERGRLKPVFQTASI</sequence>
<comment type="caution">
    <text evidence="1">The sequence shown here is derived from an EMBL/GenBank/DDBJ whole genome shotgun (WGS) entry which is preliminary data.</text>
</comment>
<dbReference type="EMBL" id="ADBF01000253">
    <property type="protein sequence ID" value="EFE48636.1"/>
    <property type="molecule type" value="Genomic_DNA"/>
</dbReference>
<evidence type="ECO:0000313" key="2">
    <source>
        <dbReference type="Proteomes" id="UP000005536"/>
    </source>
</evidence>
<reference evidence="1 2" key="1">
    <citation type="submission" date="2010-02" db="EMBL/GenBank/DDBJ databases">
        <authorList>
            <person name="Weinstock G."/>
            <person name="Sodergren E."/>
            <person name="Clifton S."/>
            <person name="Fulton L."/>
            <person name="Fulton B."/>
            <person name="Courtney L."/>
            <person name="Fronick C."/>
            <person name="Harrison M."/>
            <person name="Strong C."/>
            <person name="Farmer C."/>
            <person name="Delahaunty K."/>
            <person name="Markovic C."/>
            <person name="Hall O."/>
            <person name="Minx P."/>
            <person name="Tomlinson C."/>
            <person name="Mitreva M."/>
            <person name="Nelson J."/>
            <person name="Hou S."/>
            <person name="Wollam A."/>
            <person name="Pepin K.H."/>
            <person name="Johnson M."/>
            <person name="Bhonagiri V."/>
            <person name="Zhang X."/>
            <person name="Suruliraj S."/>
            <person name="Warren W."/>
            <person name="Chinwalla A."/>
            <person name="Mardis E.R."/>
            <person name="Wilson R.K."/>
        </authorList>
    </citation>
    <scope>NUCLEOTIDE SEQUENCE [LARGE SCALE GENOMIC DNA]</scope>
    <source>
        <strain evidence="1 2">ATCC 29315</strain>
    </source>
</reference>
<gene>
    <name evidence="1" type="ORF">NEIELOOT_02610</name>
</gene>
<proteinExistence type="predicted"/>
<organism evidence="1 2">
    <name type="scientific">Neisseria elongata subsp. glycolytica ATCC 29315</name>
    <dbReference type="NCBI Taxonomy" id="546263"/>
    <lineage>
        <taxon>Bacteria</taxon>
        <taxon>Pseudomonadati</taxon>
        <taxon>Pseudomonadota</taxon>
        <taxon>Betaproteobacteria</taxon>
        <taxon>Neisseriales</taxon>
        <taxon>Neisseriaceae</taxon>
        <taxon>Neisseria</taxon>
    </lineage>
</organism>
<name>D4DU54_NEIEG</name>
<evidence type="ECO:0000313" key="1">
    <source>
        <dbReference type="EMBL" id="EFE48636.1"/>
    </source>
</evidence>
<dbReference type="AlphaFoldDB" id="D4DU54"/>
<accession>D4DU54</accession>
<dbReference type="Proteomes" id="UP000005536">
    <property type="component" value="Unassembled WGS sequence"/>
</dbReference>